<accession>A0A6H2C5G3</accession>
<dbReference type="PANTHER" id="PTHR45663">
    <property type="entry name" value="GEO12009P1"/>
    <property type="match status" value="1"/>
</dbReference>
<dbReference type="PROSITE" id="PS51352">
    <property type="entry name" value="THIOREDOXIN_2"/>
    <property type="match status" value="1"/>
</dbReference>
<gene>
    <name evidence="4" type="ORF">HGD76_23370</name>
</gene>
<dbReference type="KEGG" id="dfs:HGD76_23370"/>
<proteinExistence type="inferred from homology"/>
<dbReference type="Proteomes" id="UP000502433">
    <property type="component" value="Chromosome"/>
</dbReference>
<evidence type="ECO:0000256" key="1">
    <source>
        <dbReference type="ARBA" id="ARBA00008987"/>
    </source>
</evidence>
<dbReference type="SUPFAM" id="SSF52833">
    <property type="entry name" value="Thioredoxin-like"/>
    <property type="match status" value="1"/>
</dbReference>
<evidence type="ECO:0000313" key="5">
    <source>
        <dbReference type="Proteomes" id="UP000502433"/>
    </source>
</evidence>
<dbReference type="EMBL" id="CP051206">
    <property type="protein sequence ID" value="QJB46683.1"/>
    <property type="molecule type" value="Genomic_DNA"/>
</dbReference>
<evidence type="ECO:0000259" key="3">
    <source>
        <dbReference type="PROSITE" id="PS51352"/>
    </source>
</evidence>
<reference evidence="4 5" key="1">
    <citation type="submission" date="2020-04" db="EMBL/GenBank/DDBJ databases">
        <title>Genome-Wide Identification of 5-Methylcytosine Sites in Bacterial Genomes By High-Throughput Sequencing of MspJI Restriction Fragments.</title>
        <authorList>
            <person name="Wu V."/>
        </authorList>
    </citation>
    <scope>NUCLEOTIDE SEQUENCE [LARGE SCALE GENOMIC DNA]</scope>
    <source>
        <strain evidence="4 5">CCAP 1403/13f</strain>
    </source>
</reference>
<dbReference type="Gene3D" id="3.40.30.10">
    <property type="entry name" value="Glutaredoxin"/>
    <property type="match status" value="1"/>
</dbReference>
<dbReference type="Pfam" id="PF00085">
    <property type="entry name" value="Thioredoxin"/>
    <property type="match status" value="1"/>
</dbReference>
<dbReference type="InterPro" id="IPR036249">
    <property type="entry name" value="Thioredoxin-like_sf"/>
</dbReference>
<sequence length="168" mass="19040">MNSNEIMAGSKEIMTHAQRQAFLKTSRLGKLLGVAHLLPESDVKSTILSISEKTFTKNVLESPIPVLVNFTAPWSEFCKIIHPLLLQFQVQCSDRIKLVEINADQNFKLSNTYRLKSLPTLLLIENGIVKQRLEGFCSQEDLRLALESIQISYKNSYAEKIDQLKFTG</sequence>
<reference evidence="4 5" key="2">
    <citation type="submission" date="2020-04" db="EMBL/GenBank/DDBJ databases">
        <authorList>
            <person name="Fomenkov A."/>
            <person name="Anton B.P."/>
            <person name="Roberts R.J."/>
        </authorList>
    </citation>
    <scope>NUCLEOTIDE SEQUENCE [LARGE SCALE GENOMIC DNA]</scope>
    <source>
        <strain evidence="4 5">CCAP 1403/13f</strain>
    </source>
</reference>
<protein>
    <submittedName>
        <fullName evidence="4">Thioredoxin family protein</fullName>
    </submittedName>
</protein>
<dbReference type="InterPro" id="IPR013766">
    <property type="entry name" value="Thioredoxin_domain"/>
</dbReference>
<name>A0A6H2C5G3_DOLFA</name>
<dbReference type="CDD" id="cd02947">
    <property type="entry name" value="TRX_family"/>
    <property type="match status" value="1"/>
</dbReference>
<dbReference type="GO" id="GO:0015035">
    <property type="term" value="F:protein-disulfide reductase activity"/>
    <property type="evidence" value="ECO:0007669"/>
    <property type="project" value="TreeGrafter"/>
</dbReference>
<dbReference type="AlphaFoldDB" id="A0A6H2C5G3"/>
<comment type="similarity">
    <text evidence="1">Belongs to the thioredoxin family.</text>
</comment>
<dbReference type="PANTHER" id="PTHR45663:SF11">
    <property type="entry name" value="GEO12009P1"/>
    <property type="match status" value="1"/>
</dbReference>
<organism evidence="4 5">
    <name type="scientific">Dolichospermum flos-aquae CCAP 1403/13F</name>
    <dbReference type="NCBI Taxonomy" id="315271"/>
    <lineage>
        <taxon>Bacteria</taxon>
        <taxon>Bacillati</taxon>
        <taxon>Cyanobacteriota</taxon>
        <taxon>Cyanophyceae</taxon>
        <taxon>Nostocales</taxon>
        <taxon>Aphanizomenonaceae</taxon>
        <taxon>Dolichospermum</taxon>
    </lineage>
</organism>
<evidence type="ECO:0000313" key="4">
    <source>
        <dbReference type="EMBL" id="QJB46683.1"/>
    </source>
</evidence>
<feature type="domain" description="Thioredoxin" evidence="3">
    <location>
        <begin position="26"/>
        <end position="151"/>
    </location>
</feature>
<keyword evidence="2" id="KW-0676">Redox-active center</keyword>
<dbReference type="GO" id="GO:0045454">
    <property type="term" value="P:cell redox homeostasis"/>
    <property type="evidence" value="ECO:0007669"/>
    <property type="project" value="TreeGrafter"/>
</dbReference>
<evidence type="ECO:0000256" key="2">
    <source>
        <dbReference type="ARBA" id="ARBA00023284"/>
    </source>
</evidence>
<dbReference type="GO" id="GO:0005829">
    <property type="term" value="C:cytosol"/>
    <property type="evidence" value="ECO:0007669"/>
    <property type="project" value="TreeGrafter"/>
</dbReference>